<feature type="chain" id="PRO_5046633849" description="Cupin domain-containing protein" evidence="1">
    <location>
        <begin position="24"/>
        <end position="228"/>
    </location>
</feature>
<evidence type="ECO:0000313" key="3">
    <source>
        <dbReference type="Proteomes" id="UP001589858"/>
    </source>
</evidence>
<sequence length="228" mass="24442">MVRTLVRSMLTTGTIFLASPCLAQATTRMCDVSEQAGTPCLSSHKHLPKLPAGPLYWHLDEFRSKADAERSAVQTSSVVESFGSIWLFTLERAAWRPRAGRHVSTIGPLPVKAARTYSAEYLRSVFLPGATAPLHVHSGPEAFYALGGDTCLETPAGVQIGRGNGNSLVIQAGPPMLLMAIGRSERRGFALILHDAEQPPTTLTQAWQPSGLCARELANDQAKAAPGK</sequence>
<keyword evidence="1" id="KW-0732">Signal</keyword>
<dbReference type="RefSeq" id="WP_267222664.1">
    <property type="nucleotide sequence ID" value="NZ_JAPCWC010000017.1"/>
</dbReference>
<evidence type="ECO:0008006" key="4">
    <source>
        <dbReference type="Google" id="ProtNLM"/>
    </source>
</evidence>
<dbReference type="EMBL" id="JBHLTM010000043">
    <property type="protein sequence ID" value="MFC0685252.1"/>
    <property type="molecule type" value="Genomic_DNA"/>
</dbReference>
<dbReference type="InterPro" id="IPR011051">
    <property type="entry name" value="RmlC_Cupin_sf"/>
</dbReference>
<proteinExistence type="predicted"/>
<evidence type="ECO:0000256" key="1">
    <source>
        <dbReference type="SAM" id="SignalP"/>
    </source>
</evidence>
<reference evidence="2 3" key="1">
    <citation type="submission" date="2024-09" db="EMBL/GenBank/DDBJ databases">
        <authorList>
            <person name="Sun Q."/>
            <person name="Mori K."/>
        </authorList>
    </citation>
    <scope>NUCLEOTIDE SEQUENCE [LARGE SCALE GENOMIC DNA]</scope>
    <source>
        <strain evidence="2 3">CICC 11035S</strain>
    </source>
</reference>
<gene>
    <name evidence="2" type="ORF">ACFFF8_11650</name>
</gene>
<organism evidence="2 3">
    <name type="scientific">Novosphingobium clariflavum</name>
    <dbReference type="NCBI Taxonomy" id="2029884"/>
    <lineage>
        <taxon>Bacteria</taxon>
        <taxon>Pseudomonadati</taxon>
        <taxon>Pseudomonadota</taxon>
        <taxon>Alphaproteobacteria</taxon>
        <taxon>Sphingomonadales</taxon>
        <taxon>Sphingomonadaceae</taxon>
        <taxon>Novosphingobium</taxon>
    </lineage>
</organism>
<evidence type="ECO:0000313" key="2">
    <source>
        <dbReference type="EMBL" id="MFC0685252.1"/>
    </source>
</evidence>
<keyword evidence="3" id="KW-1185">Reference proteome</keyword>
<dbReference type="Proteomes" id="UP001589858">
    <property type="component" value="Unassembled WGS sequence"/>
</dbReference>
<accession>A0ABV6S7N8</accession>
<protein>
    <recommendedName>
        <fullName evidence="4">Cupin domain-containing protein</fullName>
    </recommendedName>
</protein>
<name>A0ABV6S7N8_9SPHN</name>
<comment type="caution">
    <text evidence="2">The sequence shown here is derived from an EMBL/GenBank/DDBJ whole genome shotgun (WGS) entry which is preliminary data.</text>
</comment>
<feature type="signal peptide" evidence="1">
    <location>
        <begin position="1"/>
        <end position="23"/>
    </location>
</feature>
<dbReference type="SUPFAM" id="SSF51182">
    <property type="entry name" value="RmlC-like cupins"/>
    <property type="match status" value="1"/>
</dbReference>